<dbReference type="EMBL" id="BARW01000392">
    <property type="protein sequence ID" value="GAI63856.1"/>
    <property type="molecule type" value="Genomic_DNA"/>
</dbReference>
<comment type="caution">
    <text evidence="1">The sequence shown here is derived from an EMBL/GenBank/DDBJ whole genome shotgun (WGS) entry which is preliminary data.</text>
</comment>
<gene>
    <name evidence="1" type="ORF">S12H4_01826</name>
</gene>
<dbReference type="AlphaFoldDB" id="X1RA01"/>
<sequence>MKISQRVFVKRWKPILEEYEKIQNKVLPRSFRLVKELCLAHYISNKELRRYYRKWQEGKKQDVSLLPAKIGAKPGSRRTPKAIERNIMKAYRRFGSNRYELVLLFKPYYLDKTPSPATMDRIKKRYPLNPAQKKIIKRYEKVTPGELAHIDLTKVPKVE</sequence>
<name>X1RA01_9ZZZZ</name>
<evidence type="ECO:0000313" key="1">
    <source>
        <dbReference type="EMBL" id="GAI63856.1"/>
    </source>
</evidence>
<protein>
    <submittedName>
        <fullName evidence="1">Uncharacterized protein</fullName>
    </submittedName>
</protein>
<proteinExistence type="predicted"/>
<reference evidence="1" key="1">
    <citation type="journal article" date="2014" name="Front. Microbiol.">
        <title>High frequency of phylogenetically diverse reductive dehalogenase-homologous genes in deep subseafloor sedimentary metagenomes.</title>
        <authorList>
            <person name="Kawai M."/>
            <person name="Futagami T."/>
            <person name="Toyoda A."/>
            <person name="Takaki Y."/>
            <person name="Nishi S."/>
            <person name="Hori S."/>
            <person name="Arai W."/>
            <person name="Tsubouchi T."/>
            <person name="Morono Y."/>
            <person name="Uchiyama I."/>
            <person name="Ito T."/>
            <person name="Fujiyama A."/>
            <person name="Inagaki F."/>
            <person name="Takami H."/>
        </authorList>
    </citation>
    <scope>NUCLEOTIDE SEQUENCE</scope>
    <source>
        <strain evidence="1">Expedition CK06-06</strain>
    </source>
</reference>
<organism evidence="1">
    <name type="scientific">marine sediment metagenome</name>
    <dbReference type="NCBI Taxonomy" id="412755"/>
    <lineage>
        <taxon>unclassified sequences</taxon>
        <taxon>metagenomes</taxon>
        <taxon>ecological metagenomes</taxon>
    </lineage>
</organism>
<accession>X1RA01</accession>